<dbReference type="InterPro" id="IPR007848">
    <property type="entry name" value="Small_mtfrase_dom"/>
</dbReference>
<gene>
    <name evidence="4" type="ORF">E7747_13320</name>
</gene>
<dbReference type="KEGG" id="ddb:E7747_13320"/>
<feature type="domain" description="Methyltransferase small" evidence="3">
    <location>
        <begin position="38"/>
        <end position="127"/>
    </location>
</feature>
<dbReference type="Proteomes" id="UP000297149">
    <property type="component" value="Chromosome"/>
</dbReference>
<dbReference type="PANTHER" id="PTHR47739">
    <property type="entry name" value="TRNA1(VAL) (ADENINE(37)-N6)-METHYLTRANSFERASE"/>
    <property type="match status" value="1"/>
</dbReference>
<dbReference type="AlphaFoldDB" id="A0A4P7W547"/>
<evidence type="ECO:0000313" key="5">
    <source>
        <dbReference type="Proteomes" id="UP000297149"/>
    </source>
</evidence>
<dbReference type="GO" id="GO:0008168">
    <property type="term" value="F:methyltransferase activity"/>
    <property type="evidence" value="ECO:0007669"/>
    <property type="project" value="UniProtKB-KW"/>
</dbReference>
<accession>A0A4P7W547</accession>
<keyword evidence="5" id="KW-1185">Reference proteome</keyword>
<dbReference type="SUPFAM" id="SSF53335">
    <property type="entry name" value="S-adenosyl-L-methionine-dependent methyltransferases"/>
    <property type="match status" value="1"/>
</dbReference>
<dbReference type="Pfam" id="PF05175">
    <property type="entry name" value="MTS"/>
    <property type="match status" value="1"/>
</dbReference>
<dbReference type="Gene3D" id="3.40.50.150">
    <property type="entry name" value="Vaccinia Virus protein VP39"/>
    <property type="match status" value="1"/>
</dbReference>
<sequence length="239" mass="26614">MGIFKFKQFSVEDGRCAMKIGTDAVLLGAWTCLDGISAIVDAGCGSGVISLMVAQRSHDNTKIIAVDINHDACLDAMDNIANSPWENSVEVMEADITKFFPQCSHPMLIISNPPFFNEKLKSPDSSRALARHGVDFGIGELIDIAASHFKSVNDSLAFIAPASRDDEIEFMLALKRLSPRRRCRVFSRKEKEPIRTLWQVGLECPGCARIVCEELFIRDMDNNLTSQYLSLTTDFYLDK</sequence>
<keyword evidence="4" id="KW-0808">Transferase</keyword>
<evidence type="ECO:0000256" key="1">
    <source>
        <dbReference type="ARBA" id="ARBA00022603"/>
    </source>
</evidence>
<dbReference type="InterPro" id="IPR029063">
    <property type="entry name" value="SAM-dependent_MTases_sf"/>
</dbReference>
<evidence type="ECO:0000313" key="4">
    <source>
        <dbReference type="EMBL" id="QCD43171.1"/>
    </source>
</evidence>
<keyword evidence="2" id="KW-0949">S-adenosyl-L-methionine</keyword>
<dbReference type="EMBL" id="CP039396">
    <property type="protein sequence ID" value="QCD43171.1"/>
    <property type="molecule type" value="Genomic_DNA"/>
</dbReference>
<protein>
    <submittedName>
        <fullName evidence="4">Methyltransferase domain-containing protein</fullName>
    </submittedName>
</protein>
<reference evidence="5" key="1">
    <citation type="submission" date="2019-02" db="EMBL/GenBank/DDBJ databases">
        <title>Isolation and identification of novel species under the genus Muribaculum.</title>
        <authorList>
            <person name="Miyake S."/>
            <person name="Ding Y."/>
            <person name="Low A."/>
            <person name="Soh M."/>
            <person name="Seedorf H."/>
        </authorList>
    </citation>
    <scope>NUCLEOTIDE SEQUENCE [LARGE SCALE GENOMIC DNA]</scope>
    <source>
        <strain evidence="5">H5</strain>
    </source>
</reference>
<dbReference type="RefSeq" id="WP_123614777.1">
    <property type="nucleotide sequence ID" value="NZ_CP039396.1"/>
</dbReference>
<dbReference type="PANTHER" id="PTHR47739:SF1">
    <property type="entry name" value="TRNA1(VAL) (ADENINE(37)-N6)-METHYLTRANSFERASE"/>
    <property type="match status" value="1"/>
</dbReference>
<keyword evidence="1 4" id="KW-0489">Methyltransferase</keyword>
<evidence type="ECO:0000259" key="3">
    <source>
        <dbReference type="Pfam" id="PF05175"/>
    </source>
</evidence>
<proteinExistence type="predicted"/>
<organism evidence="4 5">
    <name type="scientific">Duncaniella dubosii</name>
    <dbReference type="NCBI Taxonomy" id="2518971"/>
    <lineage>
        <taxon>Bacteria</taxon>
        <taxon>Pseudomonadati</taxon>
        <taxon>Bacteroidota</taxon>
        <taxon>Bacteroidia</taxon>
        <taxon>Bacteroidales</taxon>
        <taxon>Muribaculaceae</taxon>
        <taxon>Duncaniella</taxon>
    </lineage>
</organism>
<dbReference type="GO" id="GO:0032259">
    <property type="term" value="P:methylation"/>
    <property type="evidence" value="ECO:0007669"/>
    <property type="project" value="UniProtKB-KW"/>
</dbReference>
<name>A0A4P7W547_9BACT</name>
<dbReference type="InterPro" id="IPR050210">
    <property type="entry name" value="tRNA_Adenine-N(6)_MTase"/>
</dbReference>
<evidence type="ECO:0000256" key="2">
    <source>
        <dbReference type="ARBA" id="ARBA00022691"/>
    </source>
</evidence>
<dbReference type="CDD" id="cd02440">
    <property type="entry name" value="AdoMet_MTases"/>
    <property type="match status" value="1"/>
</dbReference>